<dbReference type="EMBL" id="CZQC01000015">
    <property type="protein sequence ID" value="CUS40456.1"/>
    <property type="molecule type" value="Genomic_DNA"/>
</dbReference>
<evidence type="ECO:0000313" key="7">
    <source>
        <dbReference type="EMBL" id="CUS40456.1"/>
    </source>
</evidence>
<keyword evidence="6" id="KW-0998">Cell outer membrane</keyword>
<dbReference type="GO" id="GO:0009279">
    <property type="term" value="C:cell outer membrane"/>
    <property type="evidence" value="ECO:0007669"/>
    <property type="project" value="UniProtKB-SubCell"/>
</dbReference>
<evidence type="ECO:0000256" key="4">
    <source>
        <dbReference type="ARBA" id="ARBA00022692"/>
    </source>
</evidence>
<dbReference type="SUPFAM" id="SSF56954">
    <property type="entry name" value="Outer membrane efflux proteins (OEP)"/>
    <property type="match status" value="1"/>
</dbReference>
<evidence type="ECO:0000256" key="1">
    <source>
        <dbReference type="ARBA" id="ARBA00004442"/>
    </source>
</evidence>
<keyword evidence="2" id="KW-0813">Transport</keyword>
<proteinExistence type="predicted"/>
<evidence type="ECO:0000256" key="3">
    <source>
        <dbReference type="ARBA" id="ARBA00022452"/>
    </source>
</evidence>
<dbReference type="InterPro" id="IPR003423">
    <property type="entry name" value="OMP_efflux"/>
</dbReference>
<gene>
    <name evidence="7" type="ORF">MGWOODY_Tha1560</name>
</gene>
<name>A0A170PKS8_9ZZZZ</name>
<reference evidence="7" key="1">
    <citation type="submission" date="2015-10" db="EMBL/GenBank/DDBJ databases">
        <authorList>
            <person name="Gilbert D.G."/>
        </authorList>
    </citation>
    <scope>NUCLEOTIDE SEQUENCE</scope>
</reference>
<protein>
    <submittedName>
        <fullName evidence="7">COG1538: Outer membrane protein</fullName>
    </submittedName>
</protein>
<evidence type="ECO:0000256" key="2">
    <source>
        <dbReference type="ARBA" id="ARBA00022448"/>
    </source>
</evidence>
<evidence type="ECO:0000256" key="5">
    <source>
        <dbReference type="ARBA" id="ARBA00023136"/>
    </source>
</evidence>
<dbReference type="PANTHER" id="PTHR30026:SF20">
    <property type="entry name" value="OUTER MEMBRANE PROTEIN TOLC"/>
    <property type="match status" value="1"/>
</dbReference>
<dbReference type="Pfam" id="PF02321">
    <property type="entry name" value="OEP"/>
    <property type="match status" value="1"/>
</dbReference>
<dbReference type="GO" id="GO:0015562">
    <property type="term" value="F:efflux transmembrane transporter activity"/>
    <property type="evidence" value="ECO:0007669"/>
    <property type="project" value="InterPro"/>
</dbReference>
<dbReference type="Gene3D" id="1.20.1600.10">
    <property type="entry name" value="Outer membrane efflux proteins (OEP)"/>
    <property type="match status" value="1"/>
</dbReference>
<keyword evidence="4" id="KW-0812">Transmembrane</keyword>
<dbReference type="GO" id="GO:0015288">
    <property type="term" value="F:porin activity"/>
    <property type="evidence" value="ECO:0007669"/>
    <property type="project" value="TreeGrafter"/>
</dbReference>
<dbReference type="AlphaFoldDB" id="A0A170PKS8"/>
<comment type="subcellular location">
    <subcellularLocation>
        <location evidence="1">Cell outer membrane</location>
    </subcellularLocation>
</comment>
<dbReference type="PANTHER" id="PTHR30026">
    <property type="entry name" value="OUTER MEMBRANE PROTEIN TOLC"/>
    <property type="match status" value="1"/>
</dbReference>
<accession>A0A170PKS8</accession>
<dbReference type="GO" id="GO:1990281">
    <property type="term" value="C:efflux pump complex"/>
    <property type="evidence" value="ECO:0007669"/>
    <property type="project" value="TreeGrafter"/>
</dbReference>
<sequence>MIMPRTSYKILALCLAVGFANATAAATSTVATTGTVAVTGSDVEIIPVAELDTRVATFDGKHIKTAYELLTEKEQVGFVKLALSYCKNSPALRVQNLELDAARKAYAYEKNSSFYPDLSLTFGPSYTTGEPVGFFAIANDSNTVSGIDGAAVIDQSASGVINEAKAEVDFPLYKSGRFFWSESNKARLLQGQVNFEKASHSKSIEGAVLEIADFLLEKSQAEAELLVYKKSLSLANEKLALIQRVADSQMVDKTKLYEAEESIVSLNDSIMTVQSTLAFLQQKLKYYFPDVELNSLPNIQLYQVATLPDVDVIIEKHLASSTDLMMQQAAIDIAAASYDSEKTSDGMKVSVYGNVRAVADENLNGQRSLSTVGLEVEIPITDILRSNGRSRSAAITESMEVAKLEVIQQNIRFSVFDLYQEFTKESYKLSSSNAELNKAVQDLKQEKELYTHGKSSQVDVLDKRLELEQKKLNLVKSASKIWSLSFQLLPVAWSCGQYSDSVAR</sequence>
<keyword evidence="5" id="KW-0472">Membrane</keyword>
<organism evidence="7">
    <name type="scientific">hydrothermal vent metagenome</name>
    <dbReference type="NCBI Taxonomy" id="652676"/>
    <lineage>
        <taxon>unclassified sequences</taxon>
        <taxon>metagenomes</taxon>
        <taxon>ecological metagenomes</taxon>
    </lineage>
</organism>
<evidence type="ECO:0000256" key="6">
    <source>
        <dbReference type="ARBA" id="ARBA00023237"/>
    </source>
</evidence>
<dbReference type="InterPro" id="IPR051906">
    <property type="entry name" value="TolC-like"/>
</dbReference>
<keyword evidence="3" id="KW-1134">Transmembrane beta strand</keyword>